<keyword evidence="5 7" id="KW-1133">Transmembrane helix</keyword>
<dbReference type="AlphaFoldDB" id="A0A0T6LR72"/>
<feature type="transmembrane region" description="Helical" evidence="7">
    <location>
        <begin position="78"/>
        <end position="99"/>
    </location>
</feature>
<gene>
    <name evidence="8" type="ORF">AQ490_24070</name>
</gene>
<evidence type="ECO:0000256" key="3">
    <source>
        <dbReference type="ARBA" id="ARBA00022475"/>
    </source>
</evidence>
<evidence type="ECO:0000313" key="8">
    <source>
        <dbReference type="EMBL" id="KRV48622.1"/>
    </source>
</evidence>
<proteinExistence type="predicted"/>
<evidence type="ECO:0000256" key="5">
    <source>
        <dbReference type="ARBA" id="ARBA00022989"/>
    </source>
</evidence>
<dbReference type="InterPro" id="IPR010290">
    <property type="entry name" value="TM_effector"/>
</dbReference>
<keyword evidence="3" id="KW-1003">Cell membrane</keyword>
<dbReference type="Proteomes" id="UP000050867">
    <property type="component" value="Unassembled WGS sequence"/>
</dbReference>
<comment type="caution">
    <text evidence="8">The sequence shown here is derived from an EMBL/GenBank/DDBJ whole genome shotgun (WGS) entry which is preliminary data.</text>
</comment>
<evidence type="ECO:0000256" key="7">
    <source>
        <dbReference type="SAM" id="Phobius"/>
    </source>
</evidence>
<organism evidence="8 9">
    <name type="scientific">Wenjunlia vitaminophila</name>
    <name type="common">Streptomyces vitaminophilus</name>
    <dbReference type="NCBI Taxonomy" id="76728"/>
    <lineage>
        <taxon>Bacteria</taxon>
        <taxon>Bacillati</taxon>
        <taxon>Actinomycetota</taxon>
        <taxon>Actinomycetes</taxon>
        <taxon>Kitasatosporales</taxon>
        <taxon>Streptomycetaceae</taxon>
        <taxon>Wenjunlia</taxon>
    </lineage>
</organism>
<name>A0A0T6LR72_WENVI</name>
<comment type="subcellular location">
    <subcellularLocation>
        <location evidence="1">Cell membrane</location>
        <topology evidence="1">Multi-pass membrane protein</topology>
    </subcellularLocation>
</comment>
<protein>
    <recommendedName>
        <fullName evidence="10">MFS transporter</fullName>
    </recommendedName>
</protein>
<keyword evidence="9" id="KW-1185">Reference proteome</keyword>
<dbReference type="PANTHER" id="PTHR23513:SF6">
    <property type="entry name" value="MAJOR FACILITATOR SUPERFAMILY ASSOCIATED DOMAIN-CONTAINING PROTEIN"/>
    <property type="match status" value="1"/>
</dbReference>
<evidence type="ECO:0000256" key="6">
    <source>
        <dbReference type="ARBA" id="ARBA00023136"/>
    </source>
</evidence>
<reference evidence="8 9" key="1">
    <citation type="submission" date="2015-10" db="EMBL/GenBank/DDBJ databases">
        <title>Draft genome sequence of pyrrolomycin-producing Streptomyces vitaminophilus.</title>
        <authorList>
            <person name="Graham D.E."/>
            <person name="Mahan K.M."/>
            <person name="Klingeman D.M."/>
            <person name="Hettich R.L."/>
            <person name="Parry R.J."/>
        </authorList>
    </citation>
    <scope>NUCLEOTIDE SEQUENCE [LARGE SCALE GENOMIC DNA]</scope>
    <source>
        <strain evidence="8 9">ATCC 31673</strain>
    </source>
</reference>
<evidence type="ECO:0000256" key="2">
    <source>
        <dbReference type="ARBA" id="ARBA00022448"/>
    </source>
</evidence>
<keyword evidence="2" id="KW-0813">Transport</keyword>
<dbReference type="InterPro" id="IPR036259">
    <property type="entry name" value="MFS_trans_sf"/>
</dbReference>
<dbReference type="eggNOG" id="COG0477">
    <property type="taxonomic scope" value="Bacteria"/>
</dbReference>
<dbReference type="Gene3D" id="1.20.1250.20">
    <property type="entry name" value="MFS general substrate transporter like domains"/>
    <property type="match status" value="1"/>
</dbReference>
<feature type="transmembrane region" description="Helical" evidence="7">
    <location>
        <begin position="47"/>
        <end position="66"/>
    </location>
</feature>
<sequence length="132" mass="14100">MAVPAPDRVAWRRFRKLWSATATSNLSDGVLLAATQLAALTLTRDPLAITAVTGFQYLPWLLVSIPMGTLADRVDRVFLLRVASACRAVGVGLLAVGLATDHLHIAMLYGLALLFGIAETPYDNAYCSPSAT</sequence>
<accession>A0A0T6LR72</accession>
<evidence type="ECO:0000256" key="4">
    <source>
        <dbReference type="ARBA" id="ARBA00022692"/>
    </source>
</evidence>
<evidence type="ECO:0000313" key="9">
    <source>
        <dbReference type="Proteomes" id="UP000050867"/>
    </source>
</evidence>
<dbReference type="EMBL" id="LLZU01000020">
    <property type="protein sequence ID" value="KRV48622.1"/>
    <property type="molecule type" value="Genomic_DNA"/>
</dbReference>
<dbReference type="GO" id="GO:0005886">
    <property type="term" value="C:plasma membrane"/>
    <property type="evidence" value="ECO:0007669"/>
    <property type="project" value="UniProtKB-SubCell"/>
</dbReference>
<dbReference type="SUPFAM" id="SSF103473">
    <property type="entry name" value="MFS general substrate transporter"/>
    <property type="match status" value="1"/>
</dbReference>
<evidence type="ECO:0008006" key="10">
    <source>
        <dbReference type="Google" id="ProtNLM"/>
    </source>
</evidence>
<dbReference type="RefSeq" id="WP_018386347.1">
    <property type="nucleotide sequence ID" value="NZ_LLZU01000020.1"/>
</dbReference>
<dbReference type="PANTHER" id="PTHR23513">
    <property type="entry name" value="INTEGRAL MEMBRANE EFFLUX PROTEIN-RELATED"/>
    <property type="match status" value="1"/>
</dbReference>
<dbReference type="OrthoDB" id="145388at2"/>
<evidence type="ECO:0000256" key="1">
    <source>
        <dbReference type="ARBA" id="ARBA00004651"/>
    </source>
</evidence>
<keyword evidence="4 7" id="KW-0812">Transmembrane</keyword>
<dbReference type="Pfam" id="PF05977">
    <property type="entry name" value="MFS_3"/>
    <property type="match status" value="1"/>
</dbReference>
<keyword evidence="6 7" id="KW-0472">Membrane</keyword>
<dbReference type="STRING" id="76728.AQ490_24070"/>